<feature type="compositionally biased region" description="Basic residues" evidence="1">
    <location>
        <begin position="40"/>
        <end position="49"/>
    </location>
</feature>
<sequence>AGRALPVHPQETPGDRPSRHLPPSQRLGLRPQRPENPLRRILHVGRLSRHGADSTHQAGSGRRPVSPVLSL</sequence>
<reference evidence="2" key="1">
    <citation type="submission" date="2018-05" db="EMBL/GenBank/DDBJ databases">
        <authorList>
            <person name="Lanie J.A."/>
            <person name="Ng W.-L."/>
            <person name="Kazmierczak K.M."/>
            <person name="Andrzejewski T.M."/>
            <person name="Davidsen T.M."/>
            <person name="Wayne K.J."/>
            <person name="Tettelin H."/>
            <person name="Glass J.I."/>
            <person name="Rusch D."/>
            <person name="Podicherti R."/>
            <person name="Tsui H.-C.T."/>
            <person name="Winkler M.E."/>
        </authorList>
    </citation>
    <scope>NUCLEOTIDE SEQUENCE</scope>
</reference>
<dbReference type="AlphaFoldDB" id="A0A382IY15"/>
<feature type="region of interest" description="Disordered" evidence="1">
    <location>
        <begin position="1"/>
        <end position="71"/>
    </location>
</feature>
<dbReference type="EMBL" id="UINC01070231">
    <property type="protein sequence ID" value="SVC04219.1"/>
    <property type="molecule type" value="Genomic_DNA"/>
</dbReference>
<proteinExistence type="predicted"/>
<evidence type="ECO:0000313" key="2">
    <source>
        <dbReference type="EMBL" id="SVC04219.1"/>
    </source>
</evidence>
<gene>
    <name evidence="2" type="ORF">METZ01_LOCUS257073</name>
</gene>
<feature type="non-terminal residue" evidence="2">
    <location>
        <position position="1"/>
    </location>
</feature>
<feature type="non-terminal residue" evidence="2">
    <location>
        <position position="71"/>
    </location>
</feature>
<accession>A0A382IY15</accession>
<organism evidence="2">
    <name type="scientific">marine metagenome</name>
    <dbReference type="NCBI Taxonomy" id="408172"/>
    <lineage>
        <taxon>unclassified sequences</taxon>
        <taxon>metagenomes</taxon>
        <taxon>ecological metagenomes</taxon>
    </lineage>
</organism>
<evidence type="ECO:0000256" key="1">
    <source>
        <dbReference type="SAM" id="MobiDB-lite"/>
    </source>
</evidence>
<protein>
    <submittedName>
        <fullName evidence="2">Uncharacterized protein</fullName>
    </submittedName>
</protein>
<name>A0A382IY15_9ZZZZ</name>